<dbReference type="EMBL" id="RKHK01000001">
    <property type="protein sequence ID" value="ROR71946.1"/>
    <property type="molecule type" value="Genomic_DNA"/>
</dbReference>
<dbReference type="GO" id="GO:0055085">
    <property type="term" value="P:transmembrane transport"/>
    <property type="evidence" value="ECO:0007669"/>
    <property type="project" value="InterPro"/>
</dbReference>
<dbReference type="PANTHER" id="PTHR43163">
    <property type="entry name" value="DIPEPTIDE TRANSPORT SYSTEM PERMEASE PROTEIN DPPB-RELATED"/>
    <property type="match status" value="1"/>
</dbReference>
<evidence type="ECO:0000256" key="7">
    <source>
        <dbReference type="RuleBase" id="RU363032"/>
    </source>
</evidence>
<dbReference type="InterPro" id="IPR000515">
    <property type="entry name" value="MetI-like"/>
</dbReference>
<dbReference type="CDD" id="cd06261">
    <property type="entry name" value="TM_PBP2"/>
    <property type="match status" value="1"/>
</dbReference>
<feature type="transmembrane region" description="Helical" evidence="7">
    <location>
        <begin position="134"/>
        <end position="161"/>
    </location>
</feature>
<accession>A0A3N2B9K5</accession>
<evidence type="ECO:0000256" key="3">
    <source>
        <dbReference type="ARBA" id="ARBA00022475"/>
    </source>
</evidence>
<keyword evidence="4 7" id="KW-0812">Transmembrane</keyword>
<dbReference type="Pfam" id="PF00528">
    <property type="entry name" value="BPD_transp_1"/>
    <property type="match status" value="1"/>
</dbReference>
<evidence type="ECO:0000259" key="8">
    <source>
        <dbReference type="PROSITE" id="PS50928"/>
    </source>
</evidence>
<keyword evidence="5 7" id="KW-1133">Transmembrane helix</keyword>
<dbReference type="Gene3D" id="1.10.3720.10">
    <property type="entry name" value="MetI-like"/>
    <property type="match status" value="1"/>
</dbReference>
<dbReference type="GO" id="GO:0005886">
    <property type="term" value="C:plasma membrane"/>
    <property type="evidence" value="ECO:0007669"/>
    <property type="project" value="UniProtKB-SubCell"/>
</dbReference>
<comment type="caution">
    <text evidence="9">The sequence shown here is derived from an EMBL/GenBank/DDBJ whole genome shotgun (WGS) entry which is preliminary data.</text>
</comment>
<protein>
    <submittedName>
        <fullName evidence="9">Peptide/nickel transport system permease protein</fullName>
    </submittedName>
</protein>
<sequence length="319" mass="33760">MLRYASQRLVVLLVSLVLASVLIFVILRWLPGDSAGGTLGVGATSDQLEELRRQLGTDRPAAEQYSEWIGGLVRGDAGDSFLSRAPVAELIAARLPVTLPLSLAAFALSVLISLPIGVLAAVRRRKPSGALISIASQLGVAVPIFWVGVILIAIFALNLGWLPPGGFPRQGWQAPGEAIRALILPALTIAIAMSAVMIRYIRSATLDVLDQDYIRTARALGYSRWQALARHGLRNAAVPVVAILGIELATSMLGAVVVEAVFDLPGVGSLLLSSVVGRDLAVVQTLVLAITATVLVINLGVDLAQRVIDPRLRTTVVTR</sequence>
<gene>
    <name evidence="9" type="ORF">EDD31_0285</name>
</gene>
<keyword evidence="6 7" id="KW-0472">Membrane</keyword>
<dbReference type="InterPro" id="IPR045621">
    <property type="entry name" value="BPD_transp_1_N"/>
</dbReference>
<dbReference type="InterPro" id="IPR035906">
    <property type="entry name" value="MetI-like_sf"/>
</dbReference>
<evidence type="ECO:0000256" key="6">
    <source>
        <dbReference type="ARBA" id="ARBA00023136"/>
    </source>
</evidence>
<evidence type="ECO:0000313" key="10">
    <source>
        <dbReference type="Proteomes" id="UP000280668"/>
    </source>
</evidence>
<organism evidence="9 10">
    <name type="scientific">Bogoriella caseilytica</name>
    <dbReference type="NCBI Taxonomy" id="56055"/>
    <lineage>
        <taxon>Bacteria</taxon>
        <taxon>Bacillati</taxon>
        <taxon>Actinomycetota</taxon>
        <taxon>Actinomycetes</taxon>
        <taxon>Micrococcales</taxon>
        <taxon>Bogoriellaceae</taxon>
        <taxon>Bogoriella</taxon>
    </lineage>
</organism>
<dbReference type="AlphaFoldDB" id="A0A3N2B9K5"/>
<dbReference type="PROSITE" id="PS50928">
    <property type="entry name" value="ABC_TM1"/>
    <property type="match status" value="1"/>
</dbReference>
<evidence type="ECO:0000256" key="1">
    <source>
        <dbReference type="ARBA" id="ARBA00004651"/>
    </source>
</evidence>
<keyword evidence="3" id="KW-1003">Cell membrane</keyword>
<evidence type="ECO:0000313" key="9">
    <source>
        <dbReference type="EMBL" id="ROR71946.1"/>
    </source>
</evidence>
<keyword evidence="2 7" id="KW-0813">Transport</keyword>
<dbReference type="PANTHER" id="PTHR43163:SF3">
    <property type="entry name" value="PEPTIDE ABC TRANSPORTER PERMEASE PROTEIN"/>
    <property type="match status" value="1"/>
</dbReference>
<proteinExistence type="inferred from homology"/>
<keyword evidence="10" id="KW-1185">Reference proteome</keyword>
<feature type="transmembrane region" description="Helical" evidence="7">
    <location>
        <begin position="181"/>
        <end position="201"/>
    </location>
</feature>
<feature type="transmembrane region" description="Helical" evidence="7">
    <location>
        <begin position="282"/>
        <end position="301"/>
    </location>
</feature>
<name>A0A3N2B9K5_9MICO</name>
<comment type="similarity">
    <text evidence="7">Belongs to the binding-protein-dependent transport system permease family.</text>
</comment>
<feature type="transmembrane region" description="Helical" evidence="7">
    <location>
        <begin position="236"/>
        <end position="262"/>
    </location>
</feature>
<dbReference type="Pfam" id="PF19300">
    <property type="entry name" value="BPD_transp_1_N"/>
    <property type="match status" value="1"/>
</dbReference>
<feature type="transmembrane region" description="Helical" evidence="7">
    <location>
        <begin position="103"/>
        <end position="122"/>
    </location>
</feature>
<feature type="domain" description="ABC transmembrane type-1" evidence="8">
    <location>
        <begin position="95"/>
        <end position="301"/>
    </location>
</feature>
<dbReference type="Proteomes" id="UP000280668">
    <property type="component" value="Unassembled WGS sequence"/>
</dbReference>
<dbReference type="RefSeq" id="WP_123302592.1">
    <property type="nucleotide sequence ID" value="NZ_RKHK01000001.1"/>
</dbReference>
<evidence type="ECO:0000256" key="2">
    <source>
        <dbReference type="ARBA" id="ARBA00022448"/>
    </source>
</evidence>
<evidence type="ECO:0000256" key="5">
    <source>
        <dbReference type="ARBA" id="ARBA00022989"/>
    </source>
</evidence>
<comment type="subcellular location">
    <subcellularLocation>
        <location evidence="1 7">Cell membrane</location>
        <topology evidence="1 7">Multi-pass membrane protein</topology>
    </subcellularLocation>
</comment>
<dbReference type="SUPFAM" id="SSF161098">
    <property type="entry name" value="MetI-like"/>
    <property type="match status" value="1"/>
</dbReference>
<feature type="transmembrane region" description="Helical" evidence="7">
    <location>
        <begin position="9"/>
        <end position="30"/>
    </location>
</feature>
<dbReference type="OrthoDB" id="3543764at2"/>
<evidence type="ECO:0000256" key="4">
    <source>
        <dbReference type="ARBA" id="ARBA00022692"/>
    </source>
</evidence>
<reference evidence="9 10" key="1">
    <citation type="submission" date="2018-11" db="EMBL/GenBank/DDBJ databases">
        <title>Sequencing the genomes of 1000 actinobacteria strains.</title>
        <authorList>
            <person name="Klenk H.-P."/>
        </authorList>
    </citation>
    <scope>NUCLEOTIDE SEQUENCE [LARGE SCALE GENOMIC DNA]</scope>
    <source>
        <strain evidence="9 10">DSM 11294</strain>
    </source>
</reference>